<keyword evidence="2" id="KW-1185">Reference proteome</keyword>
<dbReference type="EMBL" id="SIRE01000011">
    <property type="protein sequence ID" value="TBL77874.1"/>
    <property type="molecule type" value="Genomic_DNA"/>
</dbReference>
<dbReference type="OrthoDB" id="2545931at2"/>
<dbReference type="AlphaFoldDB" id="A0A4Q9DP37"/>
<dbReference type="Proteomes" id="UP000293142">
    <property type="component" value="Unassembled WGS sequence"/>
</dbReference>
<reference evidence="1 2" key="1">
    <citation type="submission" date="2019-02" db="EMBL/GenBank/DDBJ databases">
        <title>Paenibacillus sp. nov., isolated from surface-sterilized tissue of Thalictrum simplex L.</title>
        <authorList>
            <person name="Tuo L."/>
        </authorList>
    </citation>
    <scope>NUCLEOTIDE SEQUENCE [LARGE SCALE GENOMIC DNA]</scope>
    <source>
        <strain evidence="1 2">N2SHLJ1</strain>
    </source>
</reference>
<sequence>MINKWNKTLLAVLIGAALFVEGGFGFGVTALAAGGEQPQTADTAAAAGQASYSLTPLIQAAVQSASVEAAPSGRRIAVTVRMYNSGTERLRVPDFELRAQTADGLEYKLDASSGNKKALKPQEIAEMVFMSVVDSTSPLELAGLSFVHVDEYVYPKQETQLVSLPLGSDVWYGGAGSTDRLPTRVWGQTFAIPGLNSRLVYTPAGFSRQTTEKGPAVVVTVLAENKGTGREAVPDFRIDAASDQKKYAGVRTEQGNVQLEAGEKAYIHYAVQLEANAQVDRLIVMTTETFAADGQTTAIDTGKIVIAVPDGGLAEPTLDTGYSIGTPIRIDPLSKAIDHTEISLVELHIQQNPGDSYKTGFAKFRLTNTSDKSVPTPSFEAELVSAGGAAYSGMRQTSVPDTLNPGLGSVISYAYHIPLSESSGGFVLKLLDGKTASPYNLTIAALQVPVQQEVDNGTTLHLYPFDMTLEDWSVGTNYVATNTTYSYKMKVTLDLKQADNVVVDSNFSKLHFEVVDKLGRVLGTGDSAFTGTQKLVSGSQTLATSNIQSEQIEFPVILNLYEQFDTASGAAKRFLKTLQ</sequence>
<evidence type="ECO:0000313" key="2">
    <source>
        <dbReference type="Proteomes" id="UP000293142"/>
    </source>
</evidence>
<evidence type="ECO:0000313" key="1">
    <source>
        <dbReference type="EMBL" id="TBL77874.1"/>
    </source>
</evidence>
<comment type="caution">
    <text evidence="1">The sequence shown here is derived from an EMBL/GenBank/DDBJ whole genome shotgun (WGS) entry which is preliminary data.</text>
</comment>
<name>A0A4Q9DP37_9BACL</name>
<organism evidence="1 2">
    <name type="scientific">Paenibacillus thalictri</name>
    <dbReference type="NCBI Taxonomy" id="2527873"/>
    <lineage>
        <taxon>Bacteria</taxon>
        <taxon>Bacillati</taxon>
        <taxon>Bacillota</taxon>
        <taxon>Bacilli</taxon>
        <taxon>Bacillales</taxon>
        <taxon>Paenibacillaceae</taxon>
        <taxon>Paenibacillus</taxon>
    </lineage>
</organism>
<dbReference type="RefSeq" id="WP_131014604.1">
    <property type="nucleotide sequence ID" value="NZ_SIRE01000011.1"/>
</dbReference>
<gene>
    <name evidence="1" type="ORF">EYB31_17220</name>
</gene>
<accession>A0A4Q9DP37</accession>
<evidence type="ECO:0008006" key="3">
    <source>
        <dbReference type="Google" id="ProtNLM"/>
    </source>
</evidence>
<protein>
    <recommendedName>
        <fullName evidence="3">DUF4352 domain-containing protein</fullName>
    </recommendedName>
</protein>
<proteinExistence type="predicted"/>